<evidence type="ECO:0000259" key="2">
    <source>
        <dbReference type="Pfam" id="PF00535"/>
    </source>
</evidence>
<protein>
    <submittedName>
        <fullName evidence="3">Glycosyltransferase family 2 protein</fullName>
    </submittedName>
</protein>
<dbReference type="InterPro" id="IPR050256">
    <property type="entry name" value="Glycosyltransferase_2"/>
</dbReference>
<evidence type="ECO:0000256" key="1">
    <source>
        <dbReference type="ARBA" id="ARBA00006739"/>
    </source>
</evidence>
<feature type="domain" description="Glycosyltransferase 2-like" evidence="2">
    <location>
        <begin position="18"/>
        <end position="146"/>
    </location>
</feature>
<gene>
    <name evidence="3" type="ORF">GCM10009839_04640</name>
</gene>
<evidence type="ECO:0000313" key="4">
    <source>
        <dbReference type="Proteomes" id="UP001500751"/>
    </source>
</evidence>
<sequence>MSAAEPDLGPEPRQPKVSVVIPAYNEGEHIVPVLDRLFDAVQLPCEVLVVVDTPEDSTLPVIEKYAAAEPRLKALVNTYGRGPANAIRFGIDAARSPAAVVTMADGCDDPRQIDDLARLVERGVAVAAASRYMAGGQQVGGPLLKSLMSGTAGRSLAWFARVGTRDATNSFKAYSTEFVREVGIDSRDGFEIGIELAAKARRLRRPIAEIPTIWLDRAEGDSHFQLRRWLPKYLRWYRFAFGPPLTVDQVRAKSRQD</sequence>
<reference evidence="3 4" key="1">
    <citation type="journal article" date="2019" name="Int. J. Syst. Evol. Microbiol.">
        <title>The Global Catalogue of Microorganisms (GCM) 10K type strain sequencing project: providing services to taxonomists for standard genome sequencing and annotation.</title>
        <authorList>
            <consortium name="The Broad Institute Genomics Platform"/>
            <consortium name="The Broad Institute Genome Sequencing Center for Infectious Disease"/>
            <person name="Wu L."/>
            <person name="Ma J."/>
        </authorList>
    </citation>
    <scope>NUCLEOTIDE SEQUENCE [LARGE SCALE GENOMIC DNA]</scope>
    <source>
        <strain evidence="3 4">JCM 16014</strain>
    </source>
</reference>
<proteinExistence type="inferred from homology"/>
<dbReference type="RefSeq" id="WP_344663772.1">
    <property type="nucleotide sequence ID" value="NZ_BAAAQN010000002.1"/>
</dbReference>
<dbReference type="EMBL" id="BAAAQN010000002">
    <property type="protein sequence ID" value="GAA2013080.1"/>
    <property type="molecule type" value="Genomic_DNA"/>
</dbReference>
<comment type="caution">
    <text evidence="3">The sequence shown here is derived from an EMBL/GenBank/DDBJ whole genome shotgun (WGS) entry which is preliminary data.</text>
</comment>
<name>A0ABN2TMG1_9ACTN</name>
<dbReference type="InterPro" id="IPR001173">
    <property type="entry name" value="Glyco_trans_2-like"/>
</dbReference>
<dbReference type="Proteomes" id="UP001500751">
    <property type="component" value="Unassembled WGS sequence"/>
</dbReference>
<keyword evidence="4" id="KW-1185">Reference proteome</keyword>
<dbReference type="PANTHER" id="PTHR48090">
    <property type="entry name" value="UNDECAPRENYL-PHOSPHATE 4-DEOXY-4-FORMAMIDO-L-ARABINOSE TRANSFERASE-RELATED"/>
    <property type="match status" value="1"/>
</dbReference>
<organism evidence="3 4">
    <name type="scientific">Catenulispora yoronensis</name>
    <dbReference type="NCBI Taxonomy" id="450799"/>
    <lineage>
        <taxon>Bacteria</taxon>
        <taxon>Bacillati</taxon>
        <taxon>Actinomycetota</taxon>
        <taxon>Actinomycetes</taxon>
        <taxon>Catenulisporales</taxon>
        <taxon>Catenulisporaceae</taxon>
        <taxon>Catenulispora</taxon>
    </lineage>
</organism>
<comment type="similarity">
    <text evidence="1">Belongs to the glycosyltransferase 2 family.</text>
</comment>
<dbReference type="SUPFAM" id="SSF53448">
    <property type="entry name" value="Nucleotide-diphospho-sugar transferases"/>
    <property type="match status" value="1"/>
</dbReference>
<dbReference type="CDD" id="cd04179">
    <property type="entry name" value="DPM_DPG-synthase_like"/>
    <property type="match status" value="1"/>
</dbReference>
<dbReference type="Pfam" id="PF00535">
    <property type="entry name" value="Glycos_transf_2"/>
    <property type="match status" value="1"/>
</dbReference>
<evidence type="ECO:0000313" key="3">
    <source>
        <dbReference type="EMBL" id="GAA2013080.1"/>
    </source>
</evidence>
<accession>A0ABN2TMG1</accession>
<dbReference type="Gene3D" id="3.90.550.10">
    <property type="entry name" value="Spore Coat Polysaccharide Biosynthesis Protein SpsA, Chain A"/>
    <property type="match status" value="1"/>
</dbReference>
<dbReference type="PANTHER" id="PTHR48090:SF7">
    <property type="entry name" value="RFBJ PROTEIN"/>
    <property type="match status" value="1"/>
</dbReference>
<dbReference type="InterPro" id="IPR029044">
    <property type="entry name" value="Nucleotide-diphossugar_trans"/>
</dbReference>